<evidence type="ECO:0000313" key="2">
    <source>
        <dbReference type="EMBL" id="GBP85391.1"/>
    </source>
</evidence>
<dbReference type="AlphaFoldDB" id="A0A4C1Z9C7"/>
<proteinExistence type="predicted"/>
<dbReference type="EMBL" id="BGZK01001733">
    <property type="protein sequence ID" value="GBP85391.1"/>
    <property type="molecule type" value="Genomic_DNA"/>
</dbReference>
<gene>
    <name evidence="2" type="ORF">EVAR_62971_1</name>
</gene>
<keyword evidence="3" id="KW-1185">Reference proteome</keyword>
<accession>A0A4C1Z9C7</accession>
<protein>
    <submittedName>
        <fullName evidence="2">Uncharacterized protein</fullName>
    </submittedName>
</protein>
<reference evidence="2 3" key="1">
    <citation type="journal article" date="2019" name="Commun. Biol.">
        <title>The bagworm genome reveals a unique fibroin gene that provides high tensile strength.</title>
        <authorList>
            <person name="Kono N."/>
            <person name="Nakamura H."/>
            <person name="Ohtoshi R."/>
            <person name="Tomita M."/>
            <person name="Numata K."/>
            <person name="Arakawa K."/>
        </authorList>
    </citation>
    <scope>NUCLEOTIDE SEQUENCE [LARGE SCALE GENOMIC DNA]</scope>
</reference>
<name>A0A4C1Z9C7_EUMVA</name>
<feature type="compositionally biased region" description="Basic and acidic residues" evidence="1">
    <location>
        <begin position="212"/>
        <end position="226"/>
    </location>
</feature>
<comment type="caution">
    <text evidence="2">The sequence shown here is derived from an EMBL/GenBank/DDBJ whole genome shotgun (WGS) entry which is preliminary data.</text>
</comment>
<feature type="region of interest" description="Disordered" evidence="1">
    <location>
        <begin position="201"/>
        <end position="226"/>
    </location>
</feature>
<organism evidence="2 3">
    <name type="scientific">Eumeta variegata</name>
    <name type="common">Bagworm moth</name>
    <name type="synonym">Eumeta japonica</name>
    <dbReference type="NCBI Taxonomy" id="151549"/>
    <lineage>
        <taxon>Eukaryota</taxon>
        <taxon>Metazoa</taxon>
        <taxon>Ecdysozoa</taxon>
        <taxon>Arthropoda</taxon>
        <taxon>Hexapoda</taxon>
        <taxon>Insecta</taxon>
        <taxon>Pterygota</taxon>
        <taxon>Neoptera</taxon>
        <taxon>Endopterygota</taxon>
        <taxon>Lepidoptera</taxon>
        <taxon>Glossata</taxon>
        <taxon>Ditrysia</taxon>
        <taxon>Tineoidea</taxon>
        <taxon>Psychidae</taxon>
        <taxon>Oiketicinae</taxon>
        <taxon>Eumeta</taxon>
    </lineage>
</organism>
<evidence type="ECO:0000256" key="1">
    <source>
        <dbReference type="SAM" id="MobiDB-lite"/>
    </source>
</evidence>
<dbReference type="Proteomes" id="UP000299102">
    <property type="component" value="Unassembled WGS sequence"/>
</dbReference>
<evidence type="ECO:0000313" key="3">
    <source>
        <dbReference type="Proteomes" id="UP000299102"/>
    </source>
</evidence>
<feature type="region of interest" description="Disordered" evidence="1">
    <location>
        <begin position="1"/>
        <end position="44"/>
    </location>
</feature>
<sequence>MQTVTSARASGVFKQQMRSQPPRLTHSHTWNNKRASSRDRFRKRVCDHKYYKHDRRPSREERRESRAARAQAEVGRIYVSGESEIARRARGAAPPHARPPTASRHRPLQIKRARNNNRAVIAVAFDLAGRRERYYASVNERVHRARRSSATAHIIYVNDVNRRAVAHSATAVGTHVVMLQHRTAATQRSSPSFFNRKVFDRGPARGTSFQQREGKSIRPLRTSERTPGRQAEILQSEMECWRKGSVRRSDPDPERSATDTRALAEVRNHRDHLTANSVATLREHM</sequence>